<feature type="coiled-coil region" evidence="1">
    <location>
        <begin position="51"/>
        <end position="81"/>
    </location>
</feature>
<name>A0A2J7ZG28_9CHLO</name>
<organism evidence="3 4">
    <name type="scientific">Tetrabaena socialis</name>
    <dbReference type="NCBI Taxonomy" id="47790"/>
    <lineage>
        <taxon>Eukaryota</taxon>
        <taxon>Viridiplantae</taxon>
        <taxon>Chlorophyta</taxon>
        <taxon>core chlorophytes</taxon>
        <taxon>Chlorophyceae</taxon>
        <taxon>CS clade</taxon>
        <taxon>Chlamydomonadales</taxon>
        <taxon>Tetrabaenaceae</taxon>
        <taxon>Tetrabaena</taxon>
    </lineage>
</organism>
<gene>
    <name evidence="3" type="ORF">TSOC_014992</name>
</gene>
<keyword evidence="1" id="KW-0175">Coiled coil</keyword>
<sequence length="368" mass="38325">MEDQLKALELLLASGYSMESLYAAGTESSDGVERSDFYQEYSAGDPFNTIAAQLEEQRRAHVEQLAQLEILQRELELHQHQQQLQHQLQGMSGGGHHPFHRSRTTDLSNLGGGHSARHSVSANAPLDDYTAMLQHAAAASYGQQSRQHVQGLVGGQHSLPVRSFSSEHLPAGRRPPQANQPATPPGGQAGAASTSNKKPSGLGPHGRTPQSGRPADGPGGRRTRPAAYAKAPSWASGDWHPMKAVIASGANASTGTGVFLPYRPAAAAAVQAAARLEKAGTEAAGPAQPLQAPAFGSPADRSPVCSRDSNALSYDMASSSTLAGTSSAGGLSGSTFAGGNSGHSSGYLMLSDPMKEVVKLMARQLIAE</sequence>
<evidence type="ECO:0000313" key="3">
    <source>
        <dbReference type="EMBL" id="PNG99234.1"/>
    </source>
</evidence>
<comment type="caution">
    <text evidence="3">The sequence shown here is derived from an EMBL/GenBank/DDBJ whole genome shotgun (WGS) entry which is preliminary data.</text>
</comment>
<feature type="compositionally biased region" description="Low complexity" evidence="2">
    <location>
        <begin position="283"/>
        <end position="294"/>
    </location>
</feature>
<dbReference type="OrthoDB" id="540739at2759"/>
<dbReference type="Proteomes" id="UP000236333">
    <property type="component" value="Unassembled WGS sequence"/>
</dbReference>
<evidence type="ECO:0000256" key="1">
    <source>
        <dbReference type="SAM" id="Coils"/>
    </source>
</evidence>
<evidence type="ECO:0000313" key="4">
    <source>
        <dbReference type="Proteomes" id="UP000236333"/>
    </source>
</evidence>
<accession>A0A2J7ZG28</accession>
<evidence type="ECO:0000256" key="2">
    <source>
        <dbReference type="SAM" id="MobiDB-lite"/>
    </source>
</evidence>
<dbReference type="EMBL" id="PGGS01003597">
    <property type="protein sequence ID" value="PNG99234.1"/>
    <property type="molecule type" value="Genomic_DNA"/>
</dbReference>
<protein>
    <submittedName>
        <fullName evidence="3">Uncharacterized protein</fullName>
    </submittedName>
</protein>
<proteinExistence type="predicted"/>
<keyword evidence="4" id="KW-1185">Reference proteome</keyword>
<feature type="region of interest" description="Disordered" evidence="2">
    <location>
        <begin position="81"/>
        <end position="120"/>
    </location>
</feature>
<dbReference type="AlphaFoldDB" id="A0A2J7ZG28"/>
<reference evidence="3 4" key="1">
    <citation type="journal article" date="2017" name="Mol. Biol. Evol.">
        <title>The 4-celled Tetrabaena socialis nuclear genome reveals the essential components for genetic control of cell number at the origin of multicellularity in the volvocine lineage.</title>
        <authorList>
            <person name="Featherston J."/>
            <person name="Arakaki Y."/>
            <person name="Hanschen E.R."/>
            <person name="Ferris P.J."/>
            <person name="Michod R.E."/>
            <person name="Olson B.J.S.C."/>
            <person name="Nozaki H."/>
            <person name="Durand P.M."/>
        </authorList>
    </citation>
    <scope>NUCLEOTIDE SEQUENCE [LARGE SCALE GENOMIC DNA]</scope>
    <source>
        <strain evidence="3 4">NIES-571</strain>
    </source>
</reference>
<feature type="region of interest" description="Disordered" evidence="2">
    <location>
        <begin position="281"/>
        <end position="307"/>
    </location>
</feature>
<feature type="region of interest" description="Disordered" evidence="2">
    <location>
        <begin position="158"/>
        <end position="235"/>
    </location>
</feature>